<evidence type="ECO:0000256" key="1">
    <source>
        <dbReference type="SAM" id="MobiDB-lite"/>
    </source>
</evidence>
<dbReference type="EMBL" id="JAINZZ010000107">
    <property type="protein sequence ID" value="MBY8883089.1"/>
    <property type="molecule type" value="Genomic_DNA"/>
</dbReference>
<feature type="region of interest" description="Disordered" evidence="1">
    <location>
        <begin position="674"/>
        <end position="711"/>
    </location>
</feature>
<protein>
    <submittedName>
        <fullName evidence="3">Uncharacterized protein</fullName>
    </submittedName>
</protein>
<dbReference type="Proteomes" id="UP000778578">
    <property type="component" value="Unassembled WGS sequence"/>
</dbReference>
<keyword evidence="4" id="KW-1185">Reference proteome</keyword>
<evidence type="ECO:0000256" key="2">
    <source>
        <dbReference type="SAM" id="Phobius"/>
    </source>
</evidence>
<feature type="transmembrane region" description="Helical" evidence="2">
    <location>
        <begin position="162"/>
        <end position="192"/>
    </location>
</feature>
<keyword evidence="2" id="KW-0472">Membrane</keyword>
<accession>A0ABS7QIT4</accession>
<sequence>MARPGDWSPLGLHGDPTPGDLDVLQSIHDQMDDLGTLAREVTSGLDRVLNQSTDSFIGKTAEAVRKKIDGHLKKFIDSVGDSFGVSAPATADYINAIRDAQAKADQALSGAQGLAKDDPKLDALKSQVNDARDAYDRASRTYVSKLSDASHMIQQPISGWQLFLQALGILAIILAVLGAIFGGWVGLIAMAVNVALLIKTAVEFAEGKASMLDLVLAVIGVLFPSTKGLNVGSIGKGIFNALKNLPKTAMTGLSNVGRGLLHIVLNPGSLNVFRNVAALPGLVIRGLTVLGNFAFDAGKLAIGGLKAFGGAFKNDFALATFGVKGALPNIGVYAFSVGSRFVVSATLPLDFFELGVGARAAIKMGLGTRLSTPWAHLSQPIVSGGAHVGALAGGHFGLHAAGNATGFDPAHGSFGNLSGGSPGLHGSLGATPGLGALHGLTSVSGISGLHGLNTLGATHLGGGLTPSSLNHAVGNLGSGASAVDHLTAIDHASGFDRTAHGLLEPSAVHFSTFDNGAVNLGAINPGSLHAASGAPHLGISSLHTGRADMTVSGAGLHGAISDSMSGVRAATGHVADFHALGIPELRSIVDGDVNVVRMTPDGITMHVGAEAGPPTALHMNFRTMSLTNDAGHQVGIAPEVHGILGTGDGHVGSRHLAPPEAQVKDAAPMVNSAGPSGVHTPAANTPVTKVGGTGPEAGKFTGAGSHLGPDV</sequence>
<organism evidence="3 4">
    <name type="scientific">Actinacidiphila acidipaludis</name>
    <dbReference type="NCBI Taxonomy" id="2873382"/>
    <lineage>
        <taxon>Bacteria</taxon>
        <taxon>Bacillati</taxon>
        <taxon>Actinomycetota</taxon>
        <taxon>Actinomycetes</taxon>
        <taxon>Kitasatosporales</taxon>
        <taxon>Streptomycetaceae</taxon>
        <taxon>Actinacidiphila</taxon>
    </lineage>
</organism>
<evidence type="ECO:0000313" key="3">
    <source>
        <dbReference type="EMBL" id="MBY8883089.1"/>
    </source>
</evidence>
<keyword evidence="2" id="KW-1133">Transmembrane helix</keyword>
<proteinExistence type="predicted"/>
<evidence type="ECO:0000313" key="4">
    <source>
        <dbReference type="Proteomes" id="UP000778578"/>
    </source>
</evidence>
<feature type="non-terminal residue" evidence="3">
    <location>
        <position position="711"/>
    </location>
</feature>
<reference evidence="3 4" key="1">
    <citation type="submission" date="2021-08" db="EMBL/GenBank/DDBJ databases">
        <title>WGS of actinomycetes from Thailand.</title>
        <authorList>
            <person name="Thawai C."/>
        </authorList>
    </citation>
    <scope>NUCLEOTIDE SEQUENCE [LARGE SCALE GENOMIC DNA]</scope>
    <source>
        <strain evidence="3 4">PLK6-54</strain>
    </source>
</reference>
<comment type="caution">
    <text evidence="3">The sequence shown here is derived from an EMBL/GenBank/DDBJ whole genome shotgun (WGS) entry which is preliminary data.</text>
</comment>
<name>A0ABS7QIT4_9ACTN</name>
<gene>
    <name evidence="3" type="ORF">K7862_36460</name>
</gene>
<keyword evidence="2" id="KW-0812">Transmembrane</keyword>